<protein>
    <submittedName>
        <fullName evidence="2">Unannotated protein</fullName>
    </submittedName>
</protein>
<dbReference type="EMBL" id="CAEMXZ010000145">
    <property type="protein sequence ID" value="CAB4324427.1"/>
    <property type="molecule type" value="Genomic_DNA"/>
</dbReference>
<dbReference type="PANTHER" id="PTHR40257">
    <property type="match status" value="1"/>
</dbReference>
<gene>
    <name evidence="2" type="ORF">UFOPK1392_02197</name>
    <name evidence="3" type="ORF">UFOPK3733_02103</name>
</gene>
<evidence type="ECO:0000313" key="2">
    <source>
        <dbReference type="EMBL" id="CAB4324427.1"/>
    </source>
</evidence>
<reference evidence="2" key="1">
    <citation type="submission" date="2020-05" db="EMBL/GenBank/DDBJ databases">
        <authorList>
            <person name="Chiriac C."/>
            <person name="Salcher M."/>
            <person name="Ghai R."/>
            <person name="Kavagutti S V."/>
        </authorList>
    </citation>
    <scope>NUCLEOTIDE SEQUENCE</scope>
</reference>
<dbReference type="PANTHER" id="PTHR40257:SF1">
    <property type="entry name" value="DUF1330 DOMAIN-CONTAINING PROTEIN"/>
    <property type="match status" value="1"/>
</dbReference>
<proteinExistence type="predicted"/>
<sequence>MSTWPTHEQIVDFVSGPMDQPVVMLNMLTFKKEADDTHAGQSGKEAVMQYSRAMKEFVESHGGTFIIAADIDSQMIGEGGEHFQFIAIMRYPSRQAYIDLAGDPEIANTIGKHRDAGLESQWLFAMTEMTE</sequence>
<evidence type="ECO:0000259" key="1">
    <source>
        <dbReference type="Pfam" id="PF07045"/>
    </source>
</evidence>
<dbReference type="Pfam" id="PF07045">
    <property type="entry name" value="DUF1330"/>
    <property type="match status" value="1"/>
</dbReference>
<dbReference type="InterPro" id="IPR010753">
    <property type="entry name" value="DUF1330"/>
</dbReference>
<evidence type="ECO:0000313" key="3">
    <source>
        <dbReference type="EMBL" id="CAB4954982.1"/>
    </source>
</evidence>
<dbReference type="InterPro" id="IPR011008">
    <property type="entry name" value="Dimeric_a/b-barrel"/>
</dbReference>
<name>A0A6J5YIP7_9ZZZZ</name>
<dbReference type="EMBL" id="CAFBNC010000157">
    <property type="protein sequence ID" value="CAB4954982.1"/>
    <property type="molecule type" value="Genomic_DNA"/>
</dbReference>
<dbReference type="SUPFAM" id="SSF54909">
    <property type="entry name" value="Dimeric alpha+beta barrel"/>
    <property type="match status" value="1"/>
</dbReference>
<feature type="domain" description="DUF1330" evidence="1">
    <location>
        <begin position="44"/>
        <end position="119"/>
    </location>
</feature>
<dbReference type="Gene3D" id="3.30.70.100">
    <property type="match status" value="1"/>
</dbReference>
<dbReference type="AlphaFoldDB" id="A0A6J5YIP7"/>
<accession>A0A6J5YIP7</accession>
<organism evidence="2">
    <name type="scientific">freshwater metagenome</name>
    <dbReference type="NCBI Taxonomy" id="449393"/>
    <lineage>
        <taxon>unclassified sequences</taxon>
        <taxon>metagenomes</taxon>
        <taxon>ecological metagenomes</taxon>
    </lineage>
</organism>